<dbReference type="PROSITE" id="PS00450">
    <property type="entry name" value="ACONITASE_1"/>
    <property type="match status" value="1"/>
</dbReference>
<evidence type="ECO:0000256" key="13">
    <source>
        <dbReference type="SAM" id="MobiDB-lite"/>
    </source>
</evidence>
<dbReference type="NCBIfam" id="NF004016">
    <property type="entry name" value="PRK05478.1"/>
    <property type="match status" value="1"/>
</dbReference>
<evidence type="ECO:0000256" key="3">
    <source>
        <dbReference type="ARBA" id="ARBA00004729"/>
    </source>
</evidence>
<dbReference type="RefSeq" id="WP_339574786.1">
    <property type="nucleotide sequence ID" value="NZ_JBBIAA010000007.1"/>
</dbReference>
<reference evidence="15 16" key="1">
    <citation type="journal article" date="2017" name="Int. J. Syst. Evol. Microbiol.">
        <title>Pseudokineococcus basanitobsidens sp. nov., isolated from volcanic rock.</title>
        <authorList>
            <person name="Lee D.W."/>
            <person name="Park M.Y."/>
            <person name="Kim J.J."/>
            <person name="Kim B.S."/>
        </authorList>
    </citation>
    <scope>NUCLEOTIDE SEQUENCE [LARGE SCALE GENOMIC DNA]</scope>
    <source>
        <strain evidence="15 16">DSM 103726</strain>
    </source>
</reference>
<comment type="caution">
    <text evidence="15">The sequence shown here is derived from an EMBL/GenBank/DDBJ whole genome shotgun (WGS) entry which is preliminary data.</text>
</comment>
<gene>
    <name evidence="12 15" type="primary">leuC</name>
    <name evidence="15" type="ORF">WDZ17_08850</name>
</gene>
<dbReference type="InterPro" id="IPR001030">
    <property type="entry name" value="Acoase/IPM_deHydtase_lsu_aba"/>
</dbReference>
<dbReference type="InterPro" id="IPR036008">
    <property type="entry name" value="Aconitase_4Fe-4S_dom"/>
</dbReference>
<comment type="similarity">
    <text evidence="12">Belongs to the aconitase/IPM isomerase family. LeuC type 1 subfamily.</text>
</comment>
<dbReference type="InterPro" id="IPR033941">
    <property type="entry name" value="IPMI_cat"/>
</dbReference>
<dbReference type="NCBIfam" id="TIGR00170">
    <property type="entry name" value="leuC"/>
    <property type="match status" value="1"/>
</dbReference>
<dbReference type="InterPro" id="IPR004430">
    <property type="entry name" value="3-IsopropMal_deHydase_lsu"/>
</dbReference>
<dbReference type="NCBIfam" id="NF009116">
    <property type="entry name" value="PRK12466.1"/>
    <property type="match status" value="1"/>
</dbReference>
<evidence type="ECO:0000259" key="14">
    <source>
        <dbReference type="Pfam" id="PF00330"/>
    </source>
</evidence>
<dbReference type="PROSITE" id="PS01244">
    <property type="entry name" value="ACONITASE_2"/>
    <property type="match status" value="1"/>
</dbReference>
<feature type="region of interest" description="Disordered" evidence="13">
    <location>
        <begin position="426"/>
        <end position="446"/>
    </location>
</feature>
<feature type="domain" description="Aconitase/3-isopropylmalate dehydratase large subunit alpha/beta/alpha" evidence="14">
    <location>
        <begin position="11"/>
        <end position="462"/>
    </location>
</feature>
<sequence length="479" mass="50888">MGRAPGRTLAEKVWDEHVVRRGGDGEPDLLYVDLHLLHEVTSPQAFEGLRLEGRELRRRDLTIATEDHNTPTLDIDKPIADPTSRTQIETLRRNCAEFGVRLHPLGDAEQGIVHVVGPQLGLTQPGMTVVCGDSHTSTHGAFGALAMGIGTSEVEHVLATQTLPLTRPRTMAVTVEGELPEGATAKDVILAVIARIGTGGGQGYVLEYRGSAIRALSMEARMTVCNMSIEAGARAGMVAPDETTFAYLRGRDHAPTGADWDAAVEHWRSLATDDDAVFDAEVVLDAADLEPFVTWGTNPGQGLPLSGAVPDPEAMADQGQASAARRALEYMDLVPGTPLREVAVDAVFLGSCTNGRLEDLRAAAEVVRGRRKADGVRVLVVPGSARVRLQAEAEGLDRVFTDFGAEWRFAGCSMCLGMNPDQLAPGERAASTSNRNFEGRQGKGGRTHLVSPLVAAATAVRGTLSSPSDLDAPVPLVPA</sequence>
<evidence type="ECO:0000256" key="4">
    <source>
        <dbReference type="ARBA" id="ARBA00022430"/>
    </source>
</evidence>
<evidence type="ECO:0000256" key="9">
    <source>
        <dbReference type="ARBA" id="ARBA00023014"/>
    </source>
</evidence>
<comment type="cofactor">
    <cofactor evidence="12">
        <name>[4Fe-4S] cluster</name>
        <dbReference type="ChEBI" id="CHEBI:49883"/>
    </cofactor>
    <text evidence="12">Binds 1 [4Fe-4S] cluster per subunit.</text>
</comment>
<evidence type="ECO:0000256" key="2">
    <source>
        <dbReference type="ARBA" id="ARBA00002695"/>
    </source>
</evidence>
<dbReference type="PRINTS" id="PR00415">
    <property type="entry name" value="ACONITASE"/>
</dbReference>
<evidence type="ECO:0000313" key="15">
    <source>
        <dbReference type="EMBL" id="MEJ5945402.1"/>
    </source>
</evidence>
<organism evidence="15 16">
    <name type="scientific">Pseudokineococcus basanitobsidens</name>
    <dbReference type="NCBI Taxonomy" id="1926649"/>
    <lineage>
        <taxon>Bacteria</taxon>
        <taxon>Bacillati</taxon>
        <taxon>Actinomycetota</taxon>
        <taxon>Actinomycetes</taxon>
        <taxon>Kineosporiales</taxon>
        <taxon>Kineosporiaceae</taxon>
        <taxon>Pseudokineococcus</taxon>
    </lineage>
</organism>
<keyword evidence="8 12" id="KW-0408">Iron</keyword>
<dbReference type="SUPFAM" id="SSF53732">
    <property type="entry name" value="Aconitase iron-sulfur domain"/>
    <property type="match status" value="1"/>
</dbReference>
<dbReference type="PANTHER" id="PTHR43822">
    <property type="entry name" value="HOMOACONITASE, MITOCHONDRIAL-RELATED"/>
    <property type="match status" value="1"/>
</dbReference>
<comment type="subunit">
    <text evidence="12">Heterodimer of LeuC and LeuD.</text>
</comment>
<dbReference type="Pfam" id="PF00330">
    <property type="entry name" value="Aconitase"/>
    <property type="match status" value="1"/>
</dbReference>
<feature type="binding site" evidence="12">
    <location>
        <position position="352"/>
    </location>
    <ligand>
        <name>[4Fe-4S] cluster</name>
        <dbReference type="ChEBI" id="CHEBI:49883"/>
    </ligand>
</feature>
<feature type="binding site" evidence="12">
    <location>
        <position position="412"/>
    </location>
    <ligand>
        <name>[4Fe-4S] cluster</name>
        <dbReference type="ChEBI" id="CHEBI:49883"/>
    </ligand>
</feature>
<evidence type="ECO:0000256" key="11">
    <source>
        <dbReference type="ARBA" id="ARBA00023304"/>
    </source>
</evidence>
<keyword evidence="7 12" id="KW-0479">Metal-binding</keyword>
<dbReference type="HAMAP" id="MF_01026">
    <property type="entry name" value="LeuC_type1"/>
    <property type="match status" value="1"/>
</dbReference>
<keyword evidence="5 12" id="KW-0004">4Fe-4S</keyword>
<dbReference type="InterPro" id="IPR018136">
    <property type="entry name" value="Aconitase_4Fe-4S_BS"/>
</dbReference>
<keyword evidence="6 12" id="KW-0028">Amino-acid biosynthesis</keyword>
<evidence type="ECO:0000256" key="1">
    <source>
        <dbReference type="ARBA" id="ARBA00000491"/>
    </source>
</evidence>
<dbReference type="Proteomes" id="UP001387100">
    <property type="component" value="Unassembled WGS sequence"/>
</dbReference>
<evidence type="ECO:0000256" key="7">
    <source>
        <dbReference type="ARBA" id="ARBA00022723"/>
    </source>
</evidence>
<comment type="catalytic activity">
    <reaction evidence="1 12">
        <text>(2R,3S)-3-isopropylmalate = (2S)-2-isopropylmalate</text>
        <dbReference type="Rhea" id="RHEA:32287"/>
        <dbReference type="ChEBI" id="CHEBI:1178"/>
        <dbReference type="ChEBI" id="CHEBI:35121"/>
        <dbReference type="EC" id="4.2.1.33"/>
    </reaction>
</comment>
<name>A0ABU8RJW7_9ACTN</name>
<dbReference type="Gene3D" id="3.30.499.10">
    <property type="entry name" value="Aconitase, domain 3"/>
    <property type="match status" value="2"/>
</dbReference>
<dbReference type="EC" id="4.2.1.33" evidence="12"/>
<dbReference type="EMBL" id="JBBIAA010000007">
    <property type="protein sequence ID" value="MEJ5945402.1"/>
    <property type="molecule type" value="Genomic_DNA"/>
</dbReference>
<evidence type="ECO:0000256" key="8">
    <source>
        <dbReference type="ARBA" id="ARBA00023004"/>
    </source>
</evidence>
<keyword evidence="11 12" id="KW-0100">Branched-chain amino acid biosynthesis</keyword>
<evidence type="ECO:0000256" key="5">
    <source>
        <dbReference type="ARBA" id="ARBA00022485"/>
    </source>
</evidence>
<evidence type="ECO:0000256" key="12">
    <source>
        <dbReference type="HAMAP-Rule" id="MF_01026"/>
    </source>
</evidence>
<comment type="pathway">
    <text evidence="3 12">Amino-acid biosynthesis; L-leucine biosynthesis; L-leucine from 3-methyl-2-oxobutanoate: step 2/4.</text>
</comment>
<dbReference type="GO" id="GO:0003861">
    <property type="term" value="F:3-isopropylmalate dehydratase activity"/>
    <property type="evidence" value="ECO:0007669"/>
    <property type="project" value="UniProtKB-EC"/>
</dbReference>
<keyword evidence="9 12" id="KW-0411">Iron-sulfur</keyword>
<keyword evidence="10 12" id="KW-0456">Lyase</keyword>
<proteinExistence type="inferred from homology"/>
<comment type="function">
    <text evidence="2 12">Catalyzes the isomerization between 2-isopropylmalate and 3-isopropylmalate, via the formation of 2-isopropylmaleate.</text>
</comment>
<dbReference type="InterPro" id="IPR050067">
    <property type="entry name" value="IPM_dehydratase_rel_enz"/>
</dbReference>
<evidence type="ECO:0000256" key="6">
    <source>
        <dbReference type="ARBA" id="ARBA00022605"/>
    </source>
</evidence>
<protein>
    <recommendedName>
        <fullName evidence="12">3-isopropylmalate dehydratase large subunit</fullName>
        <ecNumber evidence="12">4.2.1.33</ecNumber>
    </recommendedName>
    <alternativeName>
        <fullName evidence="12">Alpha-IPM isomerase</fullName>
        <shortName evidence="12">IPMI</shortName>
    </alternativeName>
    <alternativeName>
        <fullName evidence="12">Isopropylmalate isomerase</fullName>
    </alternativeName>
</protein>
<keyword evidence="4 12" id="KW-0432">Leucine biosynthesis</keyword>
<dbReference type="InterPro" id="IPR015931">
    <property type="entry name" value="Acnase/IPM_dHydase_lsu_aba_1/3"/>
</dbReference>
<dbReference type="CDD" id="cd01583">
    <property type="entry name" value="IPMI"/>
    <property type="match status" value="1"/>
</dbReference>
<accession>A0ABU8RJW7</accession>
<dbReference type="PANTHER" id="PTHR43822:SF9">
    <property type="entry name" value="3-ISOPROPYLMALATE DEHYDRATASE"/>
    <property type="match status" value="1"/>
</dbReference>
<feature type="binding site" evidence="12">
    <location>
        <position position="415"/>
    </location>
    <ligand>
        <name>[4Fe-4S] cluster</name>
        <dbReference type="ChEBI" id="CHEBI:49883"/>
    </ligand>
</feature>
<keyword evidence="16" id="KW-1185">Reference proteome</keyword>
<evidence type="ECO:0000313" key="16">
    <source>
        <dbReference type="Proteomes" id="UP001387100"/>
    </source>
</evidence>
<evidence type="ECO:0000256" key="10">
    <source>
        <dbReference type="ARBA" id="ARBA00023239"/>
    </source>
</evidence>